<keyword evidence="2" id="KW-0805">Transcription regulation</keyword>
<dbReference type="InterPro" id="IPR036390">
    <property type="entry name" value="WH_DNA-bd_sf"/>
</dbReference>
<dbReference type="Pfam" id="PF00126">
    <property type="entry name" value="HTH_1"/>
    <property type="match status" value="1"/>
</dbReference>
<comment type="similarity">
    <text evidence="1">Belongs to the LysR transcriptional regulatory family.</text>
</comment>
<protein>
    <submittedName>
        <fullName evidence="6">LysR family transcriptional regulator</fullName>
    </submittedName>
</protein>
<keyword evidence="4" id="KW-0804">Transcription</keyword>
<keyword evidence="3" id="KW-0238">DNA-binding</keyword>
<dbReference type="SUPFAM" id="SSF46785">
    <property type="entry name" value="Winged helix' DNA-binding domain"/>
    <property type="match status" value="1"/>
</dbReference>
<sequence>MMRLPNLNALRMFDAAARHLNFGRAAEELHLTQGAVAQQVRRLEADLGHKLFHRHARGLTLTDTGRSYHAPVSQALTLVRDATDKLSPAVQRVILSVPPSFASKWLVPRLPEFEATHPDIELRVVAEESLTDFKRDGIGIAIRQGRKPQERGLNSALLSLVDLVAVGRPDMALTLGKTPDLADLAQYTLIQDGHRHWDLLLRHEGLSATGRVLQFNQTALAMDAAINGQGIALVPRIFLGSQPLEVLWQAPRLGDQGFYVLWPSAKGRAKAVVDWLLRQ</sequence>
<evidence type="ECO:0000256" key="2">
    <source>
        <dbReference type="ARBA" id="ARBA00023015"/>
    </source>
</evidence>
<evidence type="ECO:0000313" key="7">
    <source>
        <dbReference type="Proteomes" id="UP000018780"/>
    </source>
</evidence>
<dbReference type="FunFam" id="1.10.10.10:FF:000038">
    <property type="entry name" value="Glycine cleavage system transcriptional activator"/>
    <property type="match status" value="1"/>
</dbReference>
<dbReference type="InterPro" id="IPR005119">
    <property type="entry name" value="LysR_subst-bd"/>
</dbReference>
<organism evidence="6 7">
    <name type="scientific">Leisingera methylohalidivorans DSM 14336</name>
    <dbReference type="NCBI Taxonomy" id="999552"/>
    <lineage>
        <taxon>Bacteria</taxon>
        <taxon>Pseudomonadati</taxon>
        <taxon>Pseudomonadota</taxon>
        <taxon>Alphaproteobacteria</taxon>
        <taxon>Rhodobacterales</taxon>
        <taxon>Roseobacteraceae</taxon>
        <taxon>Leisingera</taxon>
    </lineage>
</organism>
<dbReference type="InterPro" id="IPR058163">
    <property type="entry name" value="LysR-type_TF_proteobact-type"/>
</dbReference>
<reference evidence="6 7" key="1">
    <citation type="submission" date="2013-09" db="EMBL/GenBank/DDBJ databases">
        <authorList>
            <consortium name="DOE Joint Genome Institute"/>
            <person name="Klenk H.-P."/>
            <person name="Huntemann M."/>
            <person name="Han J."/>
            <person name="Chen A."/>
            <person name="Kyrpides N."/>
            <person name="Mavromatis K."/>
            <person name="Markowitz V."/>
            <person name="Palaniappan K."/>
            <person name="Ivanova N."/>
            <person name="Schaumberg A."/>
            <person name="Pati A."/>
            <person name="Liolios K."/>
            <person name="Nordberg H.P."/>
            <person name="Cantor M.N."/>
            <person name="Hua S.X."/>
            <person name="Woyke T."/>
        </authorList>
    </citation>
    <scope>NUCLEOTIDE SEQUENCE [LARGE SCALE GENOMIC DNA]</scope>
    <source>
        <strain evidence="6 7">DSM 14336</strain>
    </source>
</reference>
<dbReference type="PANTHER" id="PTHR30537">
    <property type="entry name" value="HTH-TYPE TRANSCRIPTIONAL REGULATOR"/>
    <property type="match status" value="1"/>
</dbReference>
<evidence type="ECO:0000256" key="1">
    <source>
        <dbReference type="ARBA" id="ARBA00009437"/>
    </source>
</evidence>
<dbReference type="Proteomes" id="UP000018780">
    <property type="component" value="Chromosome"/>
</dbReference>
<keyword evidence="7" id="KW-1185">Reference proteome</keyword>
<dbReference type="Gene3D" id="1.10.10.10">
    <property type="entry name" value="Winged helix-like DNA-binding domain superfamily/Winged helix DNA-binding domain"/>
    <property type="match status" value="1"/>
</dbReference>
<proteinExistence type="inferred from homology"/>
<evidence type="ECO:0000259" key="5">
    <source>
        <dbReference type="PROSITE" id="PS50931"/>
    </source>
</evidence>
<name>V9VZA4_9RHOB</name>
<dbReference type="GO" id="GO:0003700">
    <property type="term" value="F:DNA-binding transcription factor activity"/>
    <property type="evidence" value="ECO:0007669"/>
    <property type="project" value="InterPro"/>
</dbReference>
<dbReference type="PROSITE" id="PS50931">
    <property type="entry name" value="HTH_LYSR"/>
    <property type="match status" value="1"/>
</dbReference>
<dbReference type="EMBL" id="CP006773">
    <property type="protein sequence ID" value="AHD02705.1"/>
    <property type="molecule type" value="Genomic_DNA"/>
</dbReference>
<dbReference type="PRINTS" id="PR00039">
    <property type="entry name" value="HTHLYSR"/>
</dbReference>
<dbReference type="GO" id="GO:0006351">
    <property type="term" value="P:DNA-templated transcription"/>
    <property type="evidence" value="ECO:0007669"/>
    <property type="project" value="TreeGrafter"/>
</dbReference>
<dbReference type="STRING" id="999552.METH_20530"/>
<evidence type="ECO:0000256" key="4">
    <source>
        <dbReference type="ARBA" id="ARBA00023163"/>
    </source>
</evidence>
<gene>
    <name evidence="6" type="ORF">METH_20530</name>
</gene>
<dbReference type="PATRIC" id="fig|999552.6.peg.4063"/>
<accession>V9VZA4</accession>
<evidence type="ECO:0000256" key="3">
    <source>
        <dbReference type="ARBA" id="ARBA00023125"/>
    </source>
</evidence>
<feature type="domain" description="HTH lysR-type" evidence="5">
    <location>
        <begin position="5"/>
        <end position="62"/>
    </location>
</feature>
<dbReference type="Pfam" id="PF03466">
    <property type="entry name" value="LysR_substrate"/>
    <property type="match status" value="1"/>
</dbReference>
<evidence type="ECO:0000313" key="6">
    <source>
        <dbReference type="EMBL" id="AHD02705.1"/>
    </source>
</evidence>
<dbReference type="SUPFAM" id="SSF53850">
    <property type="entry name" value="Periplasmic binding protein-like II"/>
    <property type="match status" value="1"/>
</dbReference>
<dbReference type="PANTHER" id="PTHR30537:SF26">
    <property type="entry name" value="GLYCINE CLEAVAGE SYSTEM TRANSCRIPTIONAL ACTIVATOR"/>
    <property type="match status" value="1"/>
</dbReference>
<dbReference type="InterPro" id="IPR036388">
    <property type="entry name" value="WH-like_DNA-bd_sf"/>
</dbReference>
<dbReference type="InterPro" id="IPR000847">
    <property type="entry name" value="LysR_HTH_N"/>
</dbReference>
<dbReference type="KEGG" id="lmd:METH_20530"/>
<dbReference type="AlphaFoldDB" id="V9VZA4"/>
<dbReference type="Gene3D" id="3.40.190.10">
    <property type="entry name" value="Periplasmic binding protein-like II"/>
    <property type="match status" value="2"/>
</dbReference>
<dbReference type="GO" id="GO:0043565">
    <property type="term" value="F:sequence-specific DNA binding"/>
    <property type="evidence" value="ECO:0007669"/>
    <property type="project" value="TreeGrafter"/>
</dbReference>
<dbReference type="HOGENOM" id="CLU_039613_37_1_5"/>